<comment type="caution">
    <text evidence="1">The sequence shown here is derived from an EMBL/GenBank/DDBJ whole genome shotgun (WGS) entry which is preliminary data.</text>
</comment>
<gene>
    <name evidence="1" type="ORF">PHJA_000476600</name>
</gene>
<sequence length="107" mass="11837">YCWWAAASTTKLGLGISKIRRGHASESTFVPLKAFSVASLFVSVTNSAAMASLHSVGLKSVRYSCCYFVFGVKTPNFTVRERSFSREYRMKCICGFLGVFVCLNVID</sequence>
<protein>
    <submittedName>
        <fullName evidence="1">Uncharacterized protein</fullName>
    </submittedName>
</protein>
<accession>A0A830BBA3</accession>
<dbReference type="PANTHER" id="PTHR37744:SF1">
    <property type="entry name" value="STAR LIPID TRANSFER-LIKE PROTEIN"/>
    <property type="match status" value="1"/>
</dbReference>
<organism evidence="1 2">
    <name type="scientific">Phtheirospermum japonicum</name>
    <dbReference type="NCBI Taxonomy" id="374723"/>
    <lineage>
        <taxon>Eukaryota</taxon>
        <taxon>Viridiplantae</taxon>
        <taxon>Streptophyta</taxon>
        <taxon>Embryophyta</taxon>
        <taxon>Tracheophyta</taxon>
        <taxon>Spermatophyta</taxon>
        <taxon>Magnoliopsida</taxon>
        <taxon>eudicotyledons</taxon>
        <taxon>Gunneridae</taxon>
        <taxon>Pentapetalae</taxon>
        <taxon>asterids</taxon>
        <taxon>lamiids</taxon>
        <taxon>Lamiales</taxon>
        <taxon>Orobanchaceae</taxon>
        <taxon>Orobanchaceae incertae sedis</taxon>
        <taxon>Phtheirospermum</taxon>
    </lineage>
</organism>
<evidence type="ECO:0000313" key="1">
    <source>
        <dbReference type="EMBL" id="GFP83332.1"/>
    </source>
</evidence>
<proteinExistence type="predicted"/>
<dbReference type="OrthoDB" id="1690282at2759"/>
<dbReference type="AlphaFoldDB" id="A0A830BBA3"/>
<reference evidence="1" key="1">
    <citation type="submission" date="2020-07" db="EMBL/GenBank/DDBJ databases">
        <title>Ethylene signaling mediates host invasion by parasitic plants.</title>
        <authorList>
            <person name="Yoshida S."/>
        </authorList>
    </citation>
    <scope>NUCLEOTIDE SEQUENCE</scope>
    <source>
        <strain evidence="1">Okayama</strain>
    </source>
</reference>
<name>A0A830BBA3_9LAMI</name>
<feature type="non-terminal residue" evidence="1">
    <location>
        <position position="1"/>
    </location>
</feature>
<dbReference type="Proteomes" id="UP000653305">
    <property type="component" value="Unassembled WGS sequence"/>
</dbReference>
<keyword evidence="2" id="KW-1185">Reference proteome</keyword>
<dbReference type="PANTHER" id="PTHR37744">
    <property type="entry name" value="STAR LIPID TRANSFER-LIKE PROTEIN"/>
    <property type="match status" value="1"/>
</dbReference>
<dbReference type="EMBL" id="BMAC01000062">
    <property type="protein sequence ID" value="GFP83332.1"/>
    <property type="molecule type" value="Genomic_DNA"/>
</dbReference>
<evidence type="ECO:0000313" key="2">
    <source>
        <dbReference type="Proteomes" id="UP000653305"/>
    </source>
</evidence>